<dbReference type="Gene3D" id="3.40.109.10">
    <property type="entry name" value="NADH Oxidase"/>
    <property type="match status" value="2"/>
</dbReference>
<dbReference type="Gene3D" id="1.10.1240.100">
    <property type="match status" value="1"/>
</dbReference>
<dbReference type="SUPFAM" id="SSF47336">
    <property type="entry name" value="ACP-like"/>
    <property type="match status" value="3"/>
</dbReference>
<dbReference type="InterPro" id="IPR054514">
    <property type="entry name" value="RhiE-like_linker"/>
</dbReference>
<dbReference type="InterPro" id="IPR001242">
    <property type="entry name" value="Condensation_dom"/>
</dbReference>
<dbReference type="CDD" id="cd02142">
    <property type="entry name" value="McbC_SagB-like_oxidoreductase"/>
    <property type="match status" value="1"/>
</dbReference>
<dbReference type="PANTHER" id="PTHR45527:SF1">
    <property type="entry name" value="FATTY ACID SYNTHASE"/>
    <property type="match status" value="1"/>
</dbReference>
<feature type="domain" description="Carrier" evidence="8">
    <location>
        <begin position="2562"/>
        <end position="2636"/>
    </location>
</feature>
<dbReference type="InterPro" id="IPR014031">
    <property type="entry name" value="Ketoacyl_synth_C"/>
</dbReference>
<keyword evidence="3" id="KW-0596">Phosphopantetheine</keyword>
<dbReference type="InterPro" id="IPR016039">
    <property type="entry name" value="Thiolase-like"/>
</dbReference>
<dbReference type="SMART" id="SM00825">
    <property type="entry name" value="PKS_KS"/>
    <property type="match status" value="1"/>
</dbReference>
<dbReference type="SUPFAM" id="SSF53901">
    <property type="entry name" value="Thiolase-like"/>
    <property type="match status" value="1"/>
</dbReference>
<evidence type="ECO:0000256" key="1">
    <source>
        <dbReference type="ARBA" id="ARBA00001957"/>
    </source>
</evidence>
<evidence type="ECO:0000259" key="9">
    <source>
        <dbReference type="PROSITE" id="PS52004"/>
    </source>
</evidence>
<evidence type="ECO:0000256" key="4">
    <source>
        <dbReference type="ARBA" id="ARBA00022553"/>
    </source>
</evidence>
<protein>
    <submittedName>
        <fullName evidence="10">SphE</fullName>
    </submittedName>
</protein>
<name>A0A2Z2H558_9CHLR</name>
<feature type="domain" description="Carrier" evidence="8">
    <location>
        <begin position="1338"/>
        <end position="1413"/>
    </location>
</feature>
<dbReference type="InterPro" id="IPR020841">
    <property type="entry name" value="PKS_Beta-ketoAc_synthase_dom"/>
</dbReference>
<dbReference type="FunFam" id="3.40.50.12780:FF:000012">
    <property type="entry name" value="Non-ribosomal peptide synthetase"/>
    <property type="match status" value="1"/>
</dbReference>
<reference evidence="10" key="1">
    <citation type="journal article" date="2016" name="Angew. Chem. Int. Ed. Engl.">
        <title>Discovery of a Mosaic-Like Biosynthetic Assembly Line with a Decarboxylative Off-Loading Mechanism through a Combination of Genome Mining and Imaging.</title>
        <authorList>
            <person name="Mir Mohseni M."/>
            <person name="Hoever T."/>
            <person name="Barra L."/>
            <person name="Kaiser M."/>
            <person name="Dorrestein P.C."/>
            <person name="Dickschat J.S."/>
            <person name="Schaeberle T.F."/>
        </authorList>
    </citation>
    <scope>NUCLEOTIDE SEQUENCE</scope>
    <source>
        <strain evidence="10">B060</strain>
    </source>
</reference>
<dbReference type="SUPFAM" id="SSF56801">
    <property type="entry name" value="Acetyl-CoA synthetase-like"/>
    <property type="match status" value="1"/>
</dbReference>
<dbReference type="PROSITE" id="PS50075">
    <property type="entry name" value="CARRIER"/>
    <property type="match status" value="3"/>
</dbReference>
<feature type="region of interest" description="Disordered" evidence="7">
    <location>
        <begin position="429"/>
        <end position="449"/>
    </location>
</feature>
<accession>A0A2Z2H558</accession>
<dbReference type="InterPro" id="IPR000415">
    <property type="entry name" value="Nitroreductase-like"/>
</dbReference>
<evidence type="ECO:0000256" key="3">
    <source>
        <dbReference type="ARBA" id="ARBA00022450"/>
    </source>
</evidence>
<dbReference type="InterPro" id="IPR010071">
    <property type="entry name" value="AA_adenyl_dom"/>
</dbReference>
<comment type="cofactor">
    <cofactor evidence="1">
        <name>pantetheine 4'-phosphate</name>
        <dbReference type="ChEBI" id="CHEBI:47942"/>
    </cofactor>
</comment>
<dbReference type="InterPro" id="IPR036736">
    <property type="entry name" value="ACP-like_sf"/>
</dbReference>
<dbReference type="PROSITE" id="PS52004">
    <property type="entry name" value="KS3_2"/>
    <property type="match status" value="1"/>
</dbReference>
<evidence type="ECO:0000256" key="7">
    <source>
        <dbReference type="SAM" id="MobiDB-lite"/>
    </source>
</evidence>
<dbReference type="InterPro" id="IPR018201">
    <property type="entry name" value="Ketoacyl_synth_AS"/>
</dbReference>
<dbReference type="FunFam" id="3.40.50.980:FF:000001">
    <property type="entry name" value="Non-ribosomal peptide synthetase"/>
    <property type="match status" value="1"/>
</dbReference>
<sequence>MLTMQLVPPAAQTIRDPRDLPAPTIRDCTSADDATIAAACAEHTDRLSHAAYPLDAWPRWSLQILALPHHACRVFLSVDETLLDAASLVILLHEWHTLVLDPATVLPPASTAFPAFLQRLQTRAAAAAAADLAYWRTRLHGITGGPALPWIPLQPHHATTAPDGRRFLPRTRLAACLPAPAWSALQALAQQHAVAPSTLLLAVFAHILRSATADPRAPFALILTLANRVPLIPASEQLVAPVVSTTLVRLDPADSLATLLPSLQAQLWDTLDHPFTSGIAVLRDLKHQQLLPATTTIPVVFTAMLNAFGNHAQQPSFFPAVDTALTQTPNVWLDHQLLERNGALHFNWDILPAAFPRGLAEALFSRYTAALQTLACDPAALHAAALGLPDPTPLPLSAVQRSYLLARPAAPARFYQEFRLPQHAIPRAGGGLAARGRRPSRPAHDPPYRPPRLCQRQPHHGGFADHARAGSGWPLLATGTAKQHAPFQPIAVRLTQDTDATTVLHCAIDALYLDGRSLMTLFREWAACAAAPFAPFAPPATSPHALRAALAAATSPTAADWATVWADRPLGPTLPSGTAQAARYNVPIVQPHALAQAAAAHGLSLNTLLLTSFAAVLAAWLPATPWSLTVVSWDRPTTLPDAHRVIGDFTALRWLTLPLPAADWTTAAHAVAAALAADAARPGDPIAALRPRLRHASQQTPFPLVFTELLDYDPSSWAVGAGWSQTPGVAIDCLPQWTTTDTLLLQWDVAAQISDPQTLQQLLATQAAWLDRLATDPTAWTLLVPTSLPAGAPSTNHAQLLPALATAVNHTPSAAAPAPQVAWTEHRSVPAVIAAVAHATPHAIALSFRDAHCSYADLETRATALAHTLIAAGAAPGQLIGLLAHRSLDLPIAILAILKTGAAYLPLDPHAPADRLTFILHDAQVALILHDPTIDSTPFAAPQRTFVPIHTTPSPSSTPLPRIDPTADAYVIYTSGSTGQPKGVPITHRHILRLLSTTHPWFRFQPTDVWTLFHSVAFDFSVWELFGALCHGARLVIVPAAITRDFPAFYRLVAAEGVTILNQTPTAFAQFAAADAHHPLPLALRTIVFGGEALDLRLLAPWFDRHGDQQPQLINMYGITETTVHVTYRPITTADLAHARSVIGVPLPDLQLAVWQPDGSPTPVGEVGELVVFGAGVSRGYLRRPALTAQKFVTDPHRGPGYRSGDLVRVLPDGDLEYLGRNDLQVKVRGFRIELGDIEAALRRDPAVAAAVATVVRTGVAEPTLVGYLVPHPGATIDLPRLRAQAATWLPPYMVPSVLGILPAVPLTVNGKLDRRALPWPLPATPTSAAPSVVAPHPDVAAITATVSGVVTTLLHGTPVAPTADLFSAGATSLTIVTLVQQLADHYPVSVPIAQILEFPTISAIAAWLAAQLPAPAPVTAPAVAVAPHPDVATITTTVSDLVTTLLHGTPVAPTADLFSAGATSLTIVTLVQQLADHYPVSVPIAQILEFPTISAIAAWLAAQLSAAQPAAPPTAPPIPAAASLLNLNGLSNLLGLLQPTEIAGKRKYLYASAGGKYAVQVYLAVRTGAIQGLVAGCYYYHPEQHGLVCLSNEEPDFLLESAAPFGFLLVGQLAALRPVYQDFSPMFAALDAGYISQLLINYADNQGINLTPNHTITTQNLNSALQLSPDHRVVQCLLGGTANAGISKQQSGQAIEFVSLESLAEIYGQMTYSQLSQEELARLDEQKLHLRPIVPNQQLIDLPEALIDSDRYLRRGCQRCYEQSPIQTTNFHGLLKSLSKLLSSDAGIEAYLYLKAERIAGYTGGVYRYNVATQLLEPIVQELSYPLQNCHTPFNRPHLSSAGFCLYLIGDINRLRERFGPAAFHGGLLSAGAIGQHLLEQQANHKLGLVPIGGMNFERIKQDFGLSEQHVLLHSFLGGSYQHQTNASQPSPSMPTANPVQPDQPMAIAVVGISGRYPQAATIQEFWQNLLAGKNCISEIPAERWDHTPYFDPKAQPGKTRSKWGSFLADIDQFDPLLFNIAPAEAELLDPQVRLFLETVWRLFEDAGYSREALKALNVAGALPVGLFVGSMYQHYQLLANDPQSQALLAIQSYSSIANRTSFFFDLRGPSIAIDTACSSSLIALHLACESIRKQESGMAVVGGINLHLHPAKYLALSELGLVGGDELSRSFGQGQGFVPGEGVGAVLLKPLAAAERDGDRIYCVIKGGAINHSGHGSIYALPQASAYTSLIQNALKQAEVDPRTISYLEAAANGTPLADSIEIAGLTRAFQASTSDQQFCAIGSVKSNIGHLEAASGISQLIKVALQLHHRTLVPTLNAEPLNPLIELHNSPFYLQQTQQPWQRPTIEVAGRVEQQPLRAALGSYGAGGSSAFVIVEEYAPSPVLAPSGDTPTIIALSAQNRQSLVLQAENLRDALATAPLLDVATTLLRGREPLAERLAFIASNRHEAISKLEQFINGTLTEKEGSVGHANETHVVSSLFDSADEFQAFIASQIAEQRSAKLARLWTVGAISNQVLRSVIPAGQIVSLPGYLFEHQRCWLPNPAQHQPSPIAAQSRQSAKPTDDLQEIVADLLKIPVASLDRKTKLQRYGFNSLLAMRLLHVLSELYGCEIPTREFLRLESVAAISDWLTQAGFTRTSLEQAEPNPAHPDSWDADLDDHQLLHLLHAIADGKISPSDALNYEYTLNGSEN</sequence>
<dbReference type="InterPro" id="IPR014030">
    <property type="entry name" value="Ketoacyl_synth_N"/>
</dbReference>
<dbReference type="GO" id="GO:0006633">
    <property type="term" value="P:fatty acid biosynthetic process"/>
    <property type="evidence" value="ECO:0007669"/>
    <property type="project" value="InterPro"/>
</dbReference>
<dbReference type="SUPFAM" id="SSF55469">
    <property type="entry name" value="FMN-dependent nitroreductase-like"/>
    <property type="match status" value="2"/>
</dbReference>
<dbReference type="Gene3D" id="3.40.47.10">
    <property type="match status" value="1"/>
</dbReference>
<comment type="pathway">
    <text evidence="2">Antibiotic biosynthesis.</text>
</comment>
<proteinExistence type="predicted"/>
<dbReference type="Gene3D" id="3.30.559.10">
    <property type="entry name" value="Chloramphenicol acetyltransferase-like domain"/>
    <property type="match status" value="1"/>
</dbReference>
<dbReference type="Gene3D" id="3.30.300.30">
    <property type="match status" value="1"/>
</dbReference>
<evidence type="ECO:0000256" key="5">
    <source>
        <dbReference type="ARBA" id="ARBA00022679"/>
    </source>
</evidence>
<dbReference type="CDD" id="cd17643">
    <property type="entry name" value="A_NRPS_Cytc1-like"/>
    <property type="match status" value="1"/>
</dbReference>
<dbReference type="Pfam" id="PF00501">
    <property type="entry name" value="AMP-binding"/>
    <property type="match status" value="1"/>
</dbReference>
<dbReference type="FunFam" id="3.40.50.980:FF:000002">
    <property type="entry name" value="Enterobactin synthetase component F"/>
    <property type="match status" value="1"/>
</dbReference>
<dbReference type="GO" id="GO:0004315">
    <property type="term" value="F:3-oxoacyl-[acyl-carrier-protein] synthase activity"/>
    <property type="evidence" value="ECO:0007669"/>
    <property type="project" value="InterPro"/>
</dbReference>
<dbReference type="InterPro" id="IPR000873">
    <property type="entry name" value="AMP-dep_synth/lig_dom"/>
</dbReference>
<dbReference type="GO" id="GO:0005737">
    <property type="term" value="C:cytoplasm"/>
    <property type="evidence" value="ECO:0007669"/>
    <property type="project" value="TreeGrafter"/>
</dbReference>
<dbReference type="NCBIfam" id="TIGR01733">
    <property type="entry name" value="AA-adenyl-dom"/>
    <property type="match status" value="1"/>
</dbReference>
<dbReference type="InterPro" id="IPR020845">
    <property type="entry name" value="AMP-binding_CS"/>
</dbReference>
<evidence type="ECO:0000313" key="10">
    <source>
        <dbReference type="EMBL" id="ARR97038.1"/>
    </source>
</evidence>
<dbReference type="Gene3D" id="3.40.50.12780">
    <property type="entry name" value="N-terminal domain of ligase-like"/>
    <property type="match status" value="1"/>
</dbReference>
<dbReference type="GO" id="GO:0016491">
    <property type="term" value="F:oxidoreductase activity"/>
    <property type="evidence" value="ECO:0007669"/>
    <property type="project" value="InterPro"/>
</dbReference>
<dbReference type="InterPro" id="IPR009081">
    <property type="entry name" value="PP-bd_ACP"/>
</dbReference>
<evidence type="ECO:0000256" key="2">
    <source>
        <dbReference type="ARBA" id="ARBA00004792"/>
    </source>
</evidence>
<dbReference type="Pfam" id="PF13193">
    <property type="entry name" value="AMP-binding_C"/>
    <property type="match status" value="1"/>
</dbReference>
<dbReference type="GO" id="GO:0031177">
    <property type="term" value="F:phosphopantetheine binding"/>
    <property type="evidence" value="ECO:0007669"/>
    <property type="project" value="InterPro"/>
</dbReference>
<dbReference type="InterPro" id="IPR042099">
    <property type="entry name" value="ANL_N_sf"/>
</dbReference>
<dbReference type="InterPro" id="IPR045851">
    <property type="entry name" value="AMP-bd_C_sf"/>
</dbReference>
<dbReference type="InterPro" id="IPR025110">
    <property type="entry name" value="AMP-bd_C"/>
</dbReference>
<keyword evidence="5" id="KW-0808">Transferase</keyword>
<dbReference type="SUPFAM" id="SSF52777">
    <property type="entry name" value="CoA-dependent acyltransferases"/>
    <property type="match status" value="3"/>
</dbReference>
<keyword evidence="6" id="KW-0677">Repeat</keyword>
<keyword evidence="4" id="KW-0597">Phosphoprotein</keyword>
<dbReference type="Pfam" id="PF02801">
    <property type="entry name" value="Ketoacyl-synt_C"/>
    <property type="match status" value="1"/>
</dbReference>
<dbReference type="Gene3D" id="1.10.1200.10">
    <property type="entry name" value="ACP-like"/>
    <property type="match status" value="3"/>
</dbReference>
<dbReference type="GO" id="GO:0043041">
    <property type="term" value="P:amino acid activation for nonribosomal peptide biosynthetic process"/>
    <property type="evidence" value="ECO:0007669"/>
    <property type="project" value="TreeGrafter"/>
</dbReference>
<evidence type="ECO:0000256" key="6">
    <source>
        <dbReference type="ARBA" id="ARBA00022737"/>
    </source>
</evidence>
<evidence type="ECO:0000259" key="8">
    <source>
        <dbReference type="PROSITE" id="PS50075"/>
    </source>
</evidence>
<dbReference type="PANTHER" id="PTHR45527">
    <property type="entry name" value="NONRIBOSOMAL PEPTIDE SYNTHETASE"/>
    <property type="match status" value="1"/>
</dbReference>
<dbReference type="Pfam" id="PF00109">
    <property type="entry name" value="ketoacyl-synt"/>
    <property type="match status" value="1"/>
</dbReference>
<dbReference type="CDD" id="cd00833">
    <property type="entry name" value="PKS"/>
    <property type="match status" value="1"/>
</dbReference>
<feature type="domain" description="Ketosynthase family 3 (KS3)" evidence="9">
    <location>
        <begin position="1946"/>
        <end position="2380"/>
    </location>
</feature>
<feature type="domain" description="Carrier" evidence="8">
    <location>
        <begin position="1430"/>
        <end position="1505"/>
    </location>
</feature>
<dbReference type="InterPro" id="IPR020806">
    <property type="entry name" value="PKS_PP-bd"/>
</dbReference>
<dbReference type="InterPro" id="IPR023213">
    <property type="entry name" value="CAT-like_dom_sf"/>
</dbReference>
<dbReference type="PROSITE" id="PS00606">
    <property type="entry name" value="KS3_1"/>
    <property type="match status" value="1"/>
</dbReference>
<dbReference type="PROSITE" id="PS00455">
    <property type="entry name" value="AMP_BINDING"/>
    <property type="match status" value="1"/>
</dbReference>
<dbReference type="SMART" id="SM00823">
    <property type="entry name" value="PKS_PP"/>
    <property type="match status" value="3"/>
</dbReference>
<organism evidence="10">
    <name type="scientific">Herpetosiphon sp. B060</name>
    <dbReference type="NCBI Taxonomy" id="2002978"/>
    <lineage>
        <taxon>Bacteria</taxon>
        <taxon>Bacillati</taxon>
        <taxon>Chloroflexota</taxon>
        <taxon>Chloroflexia</taxon>
        <taxon>Herpetosiphonales</taxon>
        <taxon>Herpetosiphonaceae</taxon>
        <taxon>Herpetosiphon</taxon>
    </lineage>
</organism>
<dbReference type="Pfam" id="PF00668">
    <property type="entry name" value="Condensation"/>
    <property type="match status" value="1"/>
</dbReference>
<dbReference type="EMBL" id="KX765816">
    <property type="protein sequence ID" value="ARR97038.1"/>
    <property type="molecule type" value="Genomic_DNA"/>
</dbReference>
<dbReference type="Pfam" id="PF00550">
    <property type="entry name" value="PP-binding"/>
    <property type="match status" value="3"/>
</dbReference>
<dbReference type="GO" id="GO:0016874">
    <property type="term" value="F:ligase activity"/>
    <property type="evidence" value="ECO:0007669"/>
    <property type="project" value="UniProtKB-KW"/>
</dbReference>
<dbReference type="Pfam" id="PF22336">
    <property type="entry name" value="RhiE-like_linker"/>
    <property type="match status" value="1"/>
</dbReference>
<dbReference type="GO" id="GO:0044550">
    <property type="term" value="P:secondary metabolite biosynthetic process"/>
    <property type="evidence" value="ECO:0007669"/>
    <property type="project" value="TreeGrafter"/>
</dbReference>
<dbReference type="Gene3D" id="3.30.559.30">
    <property type="entry name" value="Nonribosomal peptide synthetase, condensation domain"/>
    <property type="match status" value="2"/>
</dbReference>